<evidence type="ECO:0000313" key="1">
    <source>
        <dbReference type="EMBL" id="GGK27462.1"/>
    </source>
</evidence>
<keyword evidence="2" id="KW-1185">Reference proteome</keyword>
<evidence type="ECO:0000313" key="2">
    <source>
        <dbReference type="Proteomes" id="UP000600449"/>
    </source>
</evidence>
<accession>A0A917Q548</accession>
<dbReference type="AlphaFoldDB" id="A0A917Q548"/>
<sequence length="91" mass="9973">MIIREPMTGDTDSILRLLRDIDAALARAAWAEARADALFTVHLDRRAWGLAEDAETALAEARSARIAALLHRAEATALRVRLADPDGTILR</sequence>
<comment type="caution">
    <text evidence="1">The sequence shown here is derived from an EMBL/GenBank/DDBJ whole genome shotgun (WGS) entry which is preliminary data.</text>
</comment>
<gene>
    <name evidence="1" type="ORF">GCM10011322_12530</name>
</gene>
<dbReference type="EMBL" id="BMMF01000003">
    <property type="protein sequence ID" value="GGK27462.1"/>
    <property type="molecule type" value="Genomic_DNA"/>
</dbReference>
<organism evidence="1 2">
    <name type="scientific">Salinarimonas ramus</name>
    <dbReference type="NCBI Taxonomy" id="690164"/>
    <lineage>
        <taxon>Bacteria</taxon>
        <taxon>Pseudomonadati</taxon>
        <taxon>Pseudomonadota</taxon>
        <taxon>Alphaproteobacteria</taxon>
        <taxon>Hyphomicrobiales</taxon>
        <taxon>Salinarimonadaceae</taxon>
        <taxon>Salinarimonas</taxon>
    </lineage>
</organism>
<dbReference type="Proteomes" id="UP000600449">
    <property type="component" value="Unassembled WGS sequence"/>
</dbReference>
<name>A0A917Q548_9HYPH</name>
<protein>
    <submittedName>
        <fullName evidence="1">Uncharacterized protein</fullName>
    </submittedName>
</protein>
<proteinExistence type="predicted"/>
<reference evidence="1 2" key="1">
    <citation type="journal article" date="2014" name="Int. J. Syst. Evol. Microbiol.">
        <title>Complete genome sequence of Corynebacterium casei LMG S-19264T (=DSM 44701T), isolated from a smear-ripened cheese.</title>
        <authorList>
            <consortium name="US DOE Joint Genome Institute (JGI-PGF)"/>
            <person name="Walter F."/>
            <person name="Albersmeier A."/>
            <person name="Kalinowski J."/>
            <person name="Ruckert C."/>
        </authorList>
    </citation>
    <scope>NUCLEOTIDE SEQUENCE [LARGE SCALE GENOMIC DNA]</scope>
    <source>
        <strain evidence="1 2">CGMCC 1.9161</strain>
    </source>
</reference>